<dbReference type="STRING" id="658196.A0A397S5L1"/>
<reference evidence="1 2" key="1">
    <citation type="submission" date="2018-06" db="EMBL/GenBank/DDBJ databases">
        <title>Comparative genomics reveals the genomic features of Rhizophagus irregularis, R. cerebriforme, R. diaphanum and Gigaspora rosea, and their symbiotic lifestyle signature.</title>
        <authorList>
            <person name="Morin E."/>
            <person name="San Clemente H."/>
            <person name="Chen E.C.H."/>
            <person name="De La Providencia I."/>
            <person name="Hainaut M."/>
            <person name="Kuo A."/>
            <person name="Kohler A."/>
            <person name="Murat C."/>
            <person name="Tang N."/>
            <person name="Roy S."/>
            <person name="Loubradou J."/>
            <person name="Henrissat B."/>
            <person name="Grigoriev I.V."/>
            <person name="Corradi N."/>
            <person name="Roux C."/>
            <person name="Martin F.M."/>
        </authorList>
    </citation>
    <scope>NUCLEOTIDE SEQUENCE [LARGE SCALE GENOMIC DNA]</scope>
    <source>
        <strain evidence="1 2">DAOM 227022</strain>
    </source>
</reference>
<name>A0A397S5L1_9GLOM</name>
<gene>
    <name evidence="1" type="ORF">C1645_838079</name>
</gene>
<keyword evidence="2" id="KW-1185">Reference proteome</keyword>
<organism evidence="1 2">
    <name type="scientific">Glomus cerebriforme</name>
    <dbReference type="NCBI Taxonomy" id="658196"/>
    <lineage>
        <taxon>Eukaryota</taxon>
        <taxon>Fungi</taxon>
        <taxon>Fungi incertae sedis</taxon>
        <taxon>Mucoromycota</taxon>
        <taxon>Glomeromycotina</taxon>
        <taxon>Glomeromycetes</taxon>
        <taxon>Glomerales</taxon>
        <taxon>Glomeraceae</taxon>
        <taxon>Glomus</taxon>
    </lineage>
</organism>
<evidence type="ECO:0000313" key="2">
    <source>
        <dbReference type="Proteomes" id="UP000265703"/>
    </source>
</evidence>
<dbReference type="OrthoDB" id="2363626at2759"/>
<dbReference type="Proteomes" id="UP000265703">
    <property type="component" value="Unassembled WGS sequence"/>
</dbReference>
<dbReference type="EMBL" id="QKYT01000898">
    <property type="protein sequence ID" value="RIA80782.1"/>
    <property type="molecule type" value="Genomic_DNA"/>
</dbReference>
<dbReference type="AlphaFoldDB" id="A0A397S5L1"/>
<sequence length="261" mass="30852">MTNLSKYFNFDCDKLLQLISKRQKPSNEIKVYELKTDVSTLSEVSKCRGIKFELEIKNGLNNLVDCENKSSDYNKDLLKNSQIGQTFYQMKFDVPENFYDDTGIKDIKFERFIPDIIEVKEVDCKKKLMIYDAKSSKSTRVSHQIFLNFLFHVWNLLTRLPLQTFNIDFLLPKINKFFCEELPRIITTERPWHYNSRCRTCDFVDKCKEDAEGDEIDIEDLTNYVKLNIEAKDSDKAKIKKIIRYDNKLESSPYLEAKKPK</sequence>
<accession>A0A397S5L1</accession>
<evidence type="ECO:0000313" key="1">
    <source>
        <dbReference type="EMBL" id="RIA80782.1"/>
    </source>
</evidence>
<protein>
    <submittedName>
        <fullName evidence="1">Uncharacterized protein</fullName>
    </submittedName>
</protein>
<proteinExistence type="predicted"/>
<comment type="caution">
    <text evidence="1">The sequence shown here is derived from an EMBL/GenBank/DDBJ whole genome shotgun (WGS) entry which is preliminary data.</text>
</comment>